<dbReference type="Gene3D" id="3.10.290.10">
    <property type="entry name" value="RNA-binding S4 domain"/>
    <property type="match status" value="1"/>
</dbReference>
<feature type="compositionally biased region" description="Basic and acidic residues" evidence="12">
    <location>
        <begin position="88"/>
        <end position="153"/>
    </location>
</feature>
<dbReference type="STRING" id="34103.SAMN05421778_103249"/>
<evidence type="ECO:0000256" key="6">
    <source>
        <dbReference type="ARBA" id="ARBA00041420"/>
    </source>
</evidence>
<dbReference type="CDD" id="cd00165">
    <property type="entry name" value="S4"/>
    <property type="match status" value="1"/>
</dbReference>
<sequence length="483" mass="54765">MFNTAIEDSTGLWQLPSARLQVWLSKHDMVTLTLKKKPGASADTPSSRNRPLRSSGMRQRPTLAEAQEQRARQAEEFAQRPAPSETPRWQDERRQGSRPGPRDARDPRDSRDPRQARASRDPRQDPRQDPRHDARREPRRDDPRHGDRRDPRAARPGRPGIEAPASPLRSVGNAERARQILERASRNPDTGHPQQRPDRPPVQRDPAARPLRSVANPQLARQMVEAAAAAAPARPEQDGERLSKRMTALGLASRREADEWIEAGWVSVNGKPAVLGQRVLPDDRIEVDERAHKEQARRVTILLNKPIGHVSGQAEDGYEPAVALIRPENQWAEDRSGLRWHPGHLRNLAPAGRLDIDSVGLLVLTQDGRVARQLIGDESEVEKEYLVRVEYTREGRLPDEDLALLNHGLSLDGKQLRPCKVSWQNEDQLRFVLREGRKRQIRRMCEAVGLKVVGLKRVRIGSVPLGHLPVGQWRYLRQDEYFA</sequence>
<dbReference type="InterPro" id="IPR036986">
    <property type="entry name" value="S4_RNA-bd_sf"/>
</dbReference>
<dbReference type="PANTHER" id="PTHR47683:SF2">
    <property type="entry name" value="RNA-BINDING S4 DOMAIN-CONTAINING PROTEIN"/>
    <property type="match status" value="1"/>
</dbReference>
<dbReference type="InterPro" id="IPR020103">
    <property type="entry name" value="PsdUridine_synth_cat_dom_sf"/>
</dbReference>
<dbReference type="SUPFAM" id="SSF55174">
    <property type="entry name" value="Alpha-L RNA-binding motif"/>
    <property type="match status" value="1"/>
</dbReference>
<dbReference type="NCBIfam" id="TIGR00093">
    <property type="entry name" value="pseudouridine synthase"/>
    <property type="match status" value="1"/>
</dbReference>
<dbReference type="FunFam" id="3.30.70.1560:FF:000005">
    <property type="entry name" value="RNA pseudouridylate synthase"/>
    <property type="match status" value="1"/>
</dbReference>
<feature type="compositionally biased region" description="Basic and acidic residues" evidence="12">
    <location>
        <begin position="67"/>
        <end position="78"/>
    </location>
</feature>
<proteinExistence type="predicted"/>
<dbReference type="SMART" id="SM00363">
    <property type="entry name" value="S4"/>
    <property type="match status" value="1"/>
</dbReference>
<dbReference type="PANTHER" id="PTHR47683">
    <property type="entry name" value="PSEUDOURIDINE SYNTHASE FAMILY PROTEIN-RELATED"/>
    <property type="match status" value="1"/>
</dbReference>
<feature type="region of interest" description="Disordered" evidence="12">
    <location>
        <begin position="35"/>
        <end position="210"/>
    </location>
</feature>
<evidence type="ECO:0000259" key="13">
    <source>
        <dbReference type="SMART" id="SM00363"/>
    </source>
</evidence>
<dbReference type="GO" id="GO:0160138">
    <property type="term" value="F:23S rRNA pseudouridine(2604) synthase activity"/>
    <property type="evidence" value="ECO:0007669"/>
    <property type="project" value="UniProtKB-EC"/>
</dbReference>
<evidence type="ECO:0000256" key="2">
    <source>
        <dbReference type="ARBA" id="ARBA00036390"/>
    </source>
</evidence>
<dbReference type="PROSITE" id="PS50889">
    <property type="entry name" value="S4"/>
    <property type="match status" value="1"/>
</dbReference>
<dbReference type="InterPro" id="IPR000748">
    <property type="entry name" value="PsdUridine_synth_RsuA/RluB/E/F"/>
</dbReference>
<reference evidence="14 15" key="1">
    <citation type="journal article" date="2014" name="FEMS Microbiol. Ecol.">
        <title>Sphaerotilus natans encrusted with nanoball-shaped Fe(III) oxide minerals formed by nitrate-reducing mixotrophic Fe(II) oxidation.</title>
        <authorList>
            <person name="Park S."/>
            <person name="Kim D.H."/>
            <person name="Lee J.H."/>
            <person name="Hur H.G."/>
        </authorList>
    </citation>
    <scope>NUCLEOTIDE SEQUENCE [LARGE SCALE GENOMIC DNA]</scope>
    <source>
        <strain evidence="14 15">DSM 6575</strain>
    </source>
</reference>
<organism evidence="14 15">
    <name type="scientific">Sphaerotilus natans subsp. natans DSM 6575</name>
    <dbReference type="NCBI Taxonomy" id="1286631"/>
    <lineage>
        <taxon>Bacteria</taxon>
        <taxon>Pseudomonadati</taxon>
        <taxon>Pseudomonadota</taxon>
        <taxon>Betaproteobacteria</taxon>
        <taxon>Burkholderiales</taxon>
        <taxon>Sphaerotilaceae</taxon>
        <taxon>Sphaerotilus</taxon>
    </lineage>
</organism>
<feature type="compositionally biased region" description="Basic and acidic residues" evidence="12">
    <location>
        <begin position="175"/>
        <end position="186"/>
    </location>
</feature>
<comment type="caution">
    <text evidence="14">The sequence shown here is derived from an EMBL/GenBank/DDBJ whole genome shotgun (WGS) entry which is preliminary data.</text>
</comment>
<dbReference type="eggNOG" id="COG1187">
    <property type="taxonomic scope" value="Bacteria"/>
</dbReference>
<evidence type="ECO:0000256" key="7">
    <source>
        <dbReference type="ARBA" id="ARBA00041697"/>
    </source>
</evidence>
<keyword evidence="11" id="KW-0694">RNA-binding</keyword>
<comment type="catalytic activity">
    <reaction evidence="3">
        <text>uridine(2604) in 23S rRNA = pseudouridine(2604) in 23S rRNA</text>
        <dbReference type="Rhea" id="RHEA:38875"/>
        <dbReference type="Rhea" id="RHEA-COMP:10093"/>
        <dbReference type="Rhea" id="RHEA-COMP:10094"/>
        <dbReference type="ChEBI" id="CHEBI:65314"/>
        <dbReference type="ChEBI" id="CHEBI:65315"/>
        <dbReference type="EC" id="5.4.99.21"/>
    </reaction>
</comment>
<dbReference type="CDD" id="cd02555">
    <property type="entry name" value="PSSA_1"/>
    <property type="match status" value="1"/>
</dbReference>
<dbReference type="SUPFAM" id="SSF55120">
    <property type="entry name" value="Pseudouridine synthase"/>
    <property type="match status" value="1"/>
</dbReference>
<dbReference type="Gene3D" id="3.30.2350.10">
    <property type="entry name" value="Pseudouridine synthase"/>
    <property type="match status" value="1"/>
</dbReference>
<dbReference type="InterPro" id="IPR002942">
    <property type="entry name" value="S4_RNA-bd"/>
</dbReference>
<protein>
    <recommendedName>
        <fullName evidence="5">Dual-specificity RNA pseudouridine synthase RluF</fullName>
        <ecNumber evidence="4">5.4.99.21</ecNumber>
    </recommendedName>
    <alternativeName>
        <fullName evidence="7">23S rRNA pseudouridine(2604) synthase</fullName>
    </alternativeName>
    <alternativeName>
        <fullName evidence="9">Ribosomal large subunit pseudouridine synthase F</fullName>
    </alternativeName>
    <alternativeName>
        <fullName evidence="8">rRNA pseudouridylate synthase F</fullName>
    </alternativeName>
    <alternativeName>
        <fullName evidence="10">rRNA-uridine isomerase F</fullName>
    </alternativeName>
    <alternativeName>
        <fullName evidence="6">tRNA(Tyr) pseudouridine(35) synthase</fullName>
    </alternativeName>
</protein>
<dbReference type="PATRIC" id="fig|1286631.3.peg.2971"/>
<keyword evidence="15" id="KW-1185">Reference proteome</keyword>
<comment type="catalytic activity">
    <reaction evidence="2">
        <text>uridine(35) in tRNA(Tyr) = pseudouridine(35) in tRNA(Tyr)</text>
        <dbReference type="Rhea" id="RHEA:60556"/>
        <dbReference type="Rhea" id="RHEA-COMP:15607"/>
        <dbReference type="Rhea" id="RHEA-COMP:15608"/>
        <dbReference type="ChEBI" id="CHEBI:65314"/>
        <dbReference type="ChEBI" id="CHEBI:65315"/>
    </reaction>
</comment>
<evidence type="ECO:0000256" key="5">
    <source>
        <dbReference type="ARBA" id="ARBA00039989"/>
    </source>
</evidence>
<dbReference type="InterPro" id="IPR050343">
    <property type="entry name" value="RsuA_PseudoU_synthase"/>
</dbReference>
<evidence type="ECO:0000313" key="14">
    <source>
        <dbReference type="EMBL" id="KDB51355.1"/>
    </source>
</evidence>
<gene>
    <name evidence="14" type="ORF">X805_30440</name>
</gene>
<keyword evidence="1" id="KW-0413">Isomerase</keyword>
<evidence type="ECO:0000256" key="8">
    <source>
        <dbReference type="ARBA" id="ARBA00042843"/>
    </source>
</evidence>
<name>A0A059KIZ7_9BURK</name>
<evidence type="ECO:0000256" key="12">
    <source>
        <dbReference type="SAM" id="MobiDB-lite"/>
    </source>
</evidence>
<dbReference type="AlphaFoldDB" id="A0A059KIZ7"/>
<evidence type="ECO:0000256" key="10">
    <source>
        <dbReference type="ARBA" id="ARBA00043147"/>
    </source>
</evidence>
<accession>A0A059KIZ7</accession>
<dbReference type="Pfam" id="PF01479">
    <property type="entry name" value="S4"/>
    <property type="match status" value="1"/>
</dbReference>
<feature type="domain" description="RNA-binding S4" evidence="13">
    <location>
        <begin position="240"/>
        <end position="296"/>
    </location>
</feature>
<dbReference type="InterPro" id="IPR006145">
    <property type="entry name" value="PsdUridine_synth_RsuA/RluA"/>
</dbReference>
<evidence type="ECO:0000256" key="9">
    <source>
        <dbReference type="ARBA" id="ARBA00042890"/>
    </source>
</evidence>
<evidence type="ECO:0000256" key="11">
    <source>
        <dbReference type="PROSITE-ProRule" id="PRU00182"/>
    </source>
</evidence>
<dbReference type="GO" id="GO:0000455">
    <property type="term" value="P:enzyme-directed rRNA pseudouridine synthesis"/>
    <property type="evidence" value="ECO:0007669"/>
    <property type="project" value="UniProtKB-ARBA"/>
</dbReference>
<dbReference type="EMBL" id="AZRA01000085">
    <property type="protein sequence ID" value="KDB51355.1"/>
    <property type="molecule type" value="Genomic_DNA"/>
</dbReference>
<evidence type="ECO:0000256" key="4">
    <source>
        <dbReference type="ARBA" id="ARBA00038922"/>
    </source>
</evidence>
<evidence type="ECO:0000313" key="15">
    <source>
        <dbReference type="Proteomes" id="UP000026714"/>
    </source>
</evidence>
<dbReference type="EC" id="5.4.99.21" evidence="4"/>
<evidence type="ECO:0000256" key="1">
    <source>
        <dbReference type="ARBA" id="ARBA00023235"/>
    </source>
</evidence>
<dbReference type="Pfam" id="PF00849">
    <property type="entry name" value="PseudoU_synth_2"/>
    <property type="match status" value="1"/>
</dbReference>
<dbReference type="GO" id="GO:0003723">
    <property type="term" value="F:RNA binding"/>
    <property type="evidence" value="ECO:0007669"/>
    <property type="project" value="UniProtKB-KW"/>
</dbReference>
<evidence type="ECO:0000256" key="3">
    <source>
        <dbReference type="ARBA" id="ARBA00036535"/>
    </source>
</evidence>
<dbReference type="Proteomes" id="UP000026714">
    <property type="component" value="Unassembled WGS sequence"/>
</dbReference>